<organism evidence="4 5">
    <name type="scientific">Cereibacter sphaeroides</name>
    <name type="common">Rhodobacter sphaeroides</name>
    <dbReference type="NCBI Taxonomy" id="1063"/>
    <lineage>
        <taxon>Bacteria</taxon>
        <taxon>Pseudomonadati</taxon>
        <taxon>Pseudomonadota</taxon>
        <taxon>Alphaproteobacteria</taxon>
        <taxon>Rhodobacterales</taxon>
        <taxon>Paracoccaceae</taxon>
        <taxon>Cereibacter</taxon>
    </lineage>
</organism>
<dbReference type="GO" id="GO:0006508">
    <property type="term" value="P:proteolysis"/>
    <property type="evidence" value="ECO:0007669"/>
    <property type="project" value="InterPro"/>
</dbReference>
<evidence type="ECO:0000259" key="2">
    <source>
        <dbReference type="Pfam" id="PF00326"/>
    </source>
</evidence>
<dbReference type="PANTHER" id="PTHR11731:SF118">
    <property type="entry name" value="BLR1971 PROTEIN"/>
    <property type="match status" value="1"/>
</dbReference>
<feature type="domain" description="Peptidase S9 prolyl oligopeptidase catalytic" evidence="2">
    <location>
        <begin position="594"/>
        <end position="778"/>
    </location>
</feature>
<dbReference type="InterPro" id="IPR001375">
    <property type="entry name" value="Peptidase_S9_cat"/>
</dbReference>
<feature type="domain" description="Dipeptidylpeptidase IV N-terminal" evidence="3">
    <location>
        <begin position="164"/>
        <end position="505"/>
    </location>
</feature>
<dbReference type="Gene3D" id="3.40.50.1820">
    <property type="entry name" value="alpha/beta hydrolase"/>
    <property type="match status" value="1"/>
</dbReference>
<name>A0A2W5RYN7_CERSP</name>
<gene>
    <name evidence="4" type="ORF">DI533_20730</name>
</gene>
<proteinExistence type="predicted"/>
<dbReference type="AlphaFoldDB" id="A0A2W5RYN7"/>
<evidence type="ECO:0000256" key="1">
    <source>
        <dbReference type="SAM" id="SignalP"/>
    </source>
</evidence>
<dbReference type="PANTHER" id="PTHR11731">
    <property type="entry name" value="PROTEASE FAMILY S9B,C DIPEPTIDYL-PEPTIDASE IV-RELATED"/>
    <property type="match status" value="1"/>
</dbReference>
<evidence type="ECO:0008006" key="6">
    <source>
        <dbReference type="Google" id="ProtNLM"/>
    </source>
</evidence>
<evidence type="ECO:0000313" key="4">
    <source>
        <dbReference type="EMBL" id="PZQ94936.1"/>
    </source>
</evidence>
<dbReference type="Pfam" id="PF00326">
    <property type="entry name" value="Peptidase_S9"/>
    <property type="match status" value="1"/>
</dbReference>
<evidence type="ECO:0000259" key="3">
    <source>
        <dbReference type="Pfam" id="PF00930"/>
    </source>
</evidence>
<dbReference type="Proteomes" id="UP000248975">
    <property type="component" value="Unassembled WGS sequence"/>
</dbReference>
<evidence type="ECO:0000313" key="5">
    <source>
        <dbReference type="Proteomes" id="UP000248975"/>
    </source>
</evidence>
<dbReference type="SUPFAM" id="SSF82171">
    <property type="entry name" value="DPP6 N-terminal domain-like"/>
    <property type="match status" value="1"/>
</dbReference>
<dbReference type="Pfam" id="PF00930">
    <property type="entry name" value="DPPIV_N"/>
    <property type="match status" value="1"/>
</dbReference>
<dbReference type="SUPFAM" id="SSF53474">
    <property type="entry name" value="alpha/beta-Hydrolases"/>
    <property type="match status" value="1"/>
</dbReference>
<feature type="chain" id="PRO_5015952128" description="S9 family peptidase" evidence="1">
    <location>
        <begin position="28"/>
        <end position="792"/>
    </location>
</feature>
<protein>
    <recommendedName>
        <fullName evidence="6">S9 family peptidase</fullName>
    </recommendedName>
</protein>
<dbReference type="InterPro" id="IPR002469">
    <property type="entry name" value="Peptidase_S9B_N"/>
</dbReference>
<keyword evidence="1" id="KW-0732">Signal</keyword>
<dbReference type="InterPro" id="IPR050278">
    <property type="entry name" value="Serine_Prot_S9B/DPPIV"/>
</dbReference>
<dbReference type="GO" id="GO:0008236">
    <property type="term" value="F:serine-type peptidase activity"/>
    <property type="evidence" value="ECO:0007669"/>
    <property type="project" value="InterPro"/>
</dbReference>
<dbReference type="InterPro" id="IPR029058">
    <property type="entry name" value="AB_hydrolase_fold"/>
</dbReference>
<accession>A0A2W5RYN7</accession>
<reference evidence="4 5" key="1">
    <citation type="submission" date="2017-08" db="EMBL/GenBank/DDBJ databases">
        <title>Infants hospitalized years apart are colonized by the same room-sourced microbial strains.</title>
        <authorList>
            <person name="Brooks B."/>
            <person name="Olm M.R."/>
            <person name="Firek B.A."/>
            <person name="Baker R."/>
            <person name="Thomas B.C."/>
            <person name="Morowitz M.J."/>
            <person name="Banfield J.F."/>
        </authorList>
    </citation>
    <scope>NUCLEOTIDE SEQUENCE [LARGE SCALE GENOMIC DNA]</scope>
    <source>
        <strain evidence="4">S2_003_000_R2_11</strain>
    </source>
</reference>
<comment type="caution">
    <text evidence="4">The sequence shown here is derived from an EMBL/GenBank/DDBJ whole genome shotgun (WGS) entry which is preliminary data.</text>
</comment>
<feature type="signal peptide" evidence="1">
    <location>
        <begin position="1"/>
        <end position="27"/>
    </location>
</feature>
<dbReference type="Gene3D" id="2.140.10.30">
    <property type="entry name" value="Dipeptidylpeptidase IV, N-terminal domain"/>
    <property type="match status" value="1"/>
</dbReference>
<dbReference type="EMBL" id="QFQS01000011">
    <property type="protein sequence ID" value="PZQ94936.1"/>
    <property type="molecule type" value="Genomic_DNA"/>
</dbReference>
<sequence>MRLACVNQIAIAALALLAAGPVPEALAPASQASDIQERRTRAERFLPQNKARYMKNGDIRHHWIGDSDRFWYARTAATGDRQFVVVDASTGKTRPAFDHGALARAISMAAAQMISPANLPFSSFRFGAGEKTIEFLWRDRLWTCGLAIKAHCVDAPSTLAPGETLSPDGRWAAFLKDHNLWLRRMSDGSRFALTQDGTRDNAYADSAGVTYDDDGQRLQHMPAKPQILWSPDSRHILTHRIDERGVRSSHLVQAASGIDARPRHYSYSFAMPGDAHVPLLTPLVIDIVNRRIQAVQTPPVERFFDNLVVNHHAWWAQDGKAAYFIRRDRLSHRVTLERIDIATGKVDVVLAETSDTWIRTGDGGLQEIPIVHILSNGDILWFSERSGWGQIYRYDRNGKLIGPMTQGSWQVRDIIHVDEAAKTIYFIASGLDSADEPYFRHLYSIGFNGSGLKALTPEEAEHEVYIDRGFMTEPAGPMSSEKEERGFSPSGRYFVDSYSRADMPPVMLLRRADGELIRTLETADISALKSGGFTPPENFSALAADGRTKLYGTLYRPSDFDPMRSYPIIDSIYPGPQISRVWKNFSGATFDDPFSAQALAELGFIVIAMDGRGTPHRSREFYDQSYGRLGEAGNLDDHIAVIRQLAGRHPYIDIDRVGIWGASGGGYATAHAMLTRPEFFKVGVAASGNHDQRGYSDGWGETYNGPLDGRKYDAASNPKFAENLKGHLLIIHGEMDDNVNPALAMQLSEALVDSGKAFDMFIVPNGGHRVYRSEYSRNLTWNYFLNHFYGMK</sequence>